<dbReference type="OrthoDB" id="2830640at2759"/>
<feature type="region of interest" description="Disordered" evidence="1">
    <location>
        <begin position="545"/>
        <end position="583"/>
    </location>
</feature>
<evidence type="ECO:0000256" key="2">
    <source>
        <dbReference type="SAM" id="Phobius"/>
    </source>
</evidence>
<name>A0A8H6MAX4_9AGAR</name>
<feature type="compositionally biased region" description="Polar residues" evidence="1">
    <location>
        <begin position="771"/>
        <end position="795"/>
    </location>
</feature>
<evidence type="ECO:0000313" key="4">
    <source>
        <dbReference type="Proteomes" id="UP000521943"/>
    </source>
</evidence>
<feature type="region of interest" description="Disordered" evidence="1">
    <location>
        <begin position="659"/>
        <end position="824"/>
    </location>
</feature>
<accession>A0A8H6MAX4</accession>
<reference evidence="3 4" key="1">
    <citation type="submission" date="2020-07" db="EMBL/GenBank/DDBJ databases">
        <title>Comparative genomics of pyrophilous fungi reveals a link between fire events and developmental genes.</title>
        <authorList>
            <consortium name="DOE Joint Genome Institute"/>
            <person name="Steindorff A.S."/>
            <person name="Carver A."/>
            <person name="Calhoun S."/>
            <person name="Stillman K."/>
            <person name="Liu H."/>
            <person name="Lipzen A."/>
            <person name="Pangilinan J."/>
            <person name="Labutti K."/>
            <person name="Bruns T.D."/>
            <person name="Grigoriev I.V."/>
        </authorList>
    </citation>
    <scope>NUCLEOTIDE SEQUENCE [LARGE SCALE GENOMIC DNA]</scope>
    <source>
        <strain evidence="3 4">CBS 144469</strain>
    </source>
</reference>
<feature type="compositionally biased region" description="Polar residues" evidence="1">
    <location>
        <begin position="737"/>
        <end position="751"/>
    </location>
</feature>
<feature type="compositionally biased region" description="Polar residues" evidence="1">
    <location>
        <begin position="552"/>
        <end position="563"/>
    </location>
</feature>
<keyword evidence="2" id="KW-0472">Membrane</keyword>
<keyword evidence="4" id="KW-1185">Reference proteome</keyword>
<gene>
    <name evidence="3" type="ORF">DFP72DRAFT_626417</name>
</gene>
<dbReference type="Gene3D" id="1.20.58.340">
    <property type="entry name" value="Magnesium transport protein CorA, transmembrane region"/>
    <property type="match status" value="1"/>
</dbReference>
<evidence type="ECO:0000313" key="3">
    <source>
        <dbReference type="EMBL" id="KAF6761615.1"/>
    </source>
</evidence>
<sequence length="882" mass="97835">MNSSSMPSQPSWVLNWPLEPIPLSEKPVYGHPELERPDYVTLKAILHEHPVRVDTSVDVLDVGAGEQALAVQKKGLNHEQLVAHLEANGSSPPALRILFLNEATLDPKSPKLSGSLDNTQVALHPSTIFYFIKHLGVCPIFLSNITTTPWLLNTGNATFTTYQSDGLTPASVQGFFRYSVRGRPAHVWFRHNMEEGTSTYIVQYCPERPKASILQWATAPTREYRQHVLRPFALECLIVDEVSMNWSEAVVHTARGLLKYEHLKPEEYDDNILKTAVHELHTMSQHFYIMEEELNGITEQLDYLVDVHEFLLSSHKSKWVKTRYSKTTTSTSDSLAYLRSRTKNWHRWVVNLRERTNVRINLFFNLATTKIATETQKDNSSMITIAALSLLFLPGTFVAALFSMPFFQTDTSKMSMAYGWWLYPAITIPFTAVIFVVWIMWMGRRKRATQGTRLLQDVQESSVPLVSVGEAWRAVKTWWRDRASHTPSLTVVSDVEKLAGTPISSGGGKDYLSGIIGNAFPPRPVPAPLPSAAVTLFPHNAASELTAPSPAVPQQTPASTSGGSRLEPEPSGMTGKTDQGLSVPEANFEQPRHNSYTKETFTGYGAWAPDHNGPPTELVDENGVPAASQMNMFSALTPFARGKPLTVTSSMVHGWDDVNHARSDVNPGGEGNVKKTERKRSGNTTTLGPSRYNPGAMSMPEPMVIDYTGPRPSPFPGPPRERQNLSMYTPGLFPPNGYQQEGRQSWPQQRSPYYPAGPPPPDEDGWGYGSGISQPQSKAGSISARQGVKPSSGSKQVRMAHRDGDSEDESSSGDTEGRIDGINTGVSGEVHRRIRGLDNPTNPNRPSTDISRGLYCILFFQRRLVKWLALLEPRFLLGARLL</sequence>
<feature type="transmembrane region" description="Helical" evidence="2">
    <location>
        <begin position="385"/>
        <end position="408"/>
    </location>
</feature>
<keyword evidence="2" id="KW-1133">Transmembrane helix</keyword>
<dbReference type="AlphaFoldDB" id="A0A8H6MAX4"/>
<organism evidence="3 4">
    <name type="scientific">Ephemerocybe angulata</name>
    <dbReference type="NCBI Taxonomy" id="980116"/>
    <lineage>
        <taxon>Eukaryota</taxon>
        <taxon>Fungi</taxon>
        <taxon>Dikarya</taxon>
        <taxon>Basidiomycota</taxon>
        <taxon>Agaricomycotina</taxon>
        <taxon>Agaricomycetes</taxon>
        <taxon>Agaricomycetidae</taxon>
        <taxon>Agaricales</taxon>
        <taxon>Agaricineae</taxon>
        <taxon>Psathyrellaceae</taxon>
        <taxon>Ephemerocybe</taxon>
    </lineage>
</organism>
<protein>
    <submittedName>
        <fullName evidence="3">Uncharacterized protein</fullName>
    </submittedName>
</protein>
<feature type="transmembrane region" description="Helical" evidence="2">
    <location>
        <begin position="420"/>
        <end position="441"/>
    </location>
</feature>
<proteinExistence type="predicted"/>
<keyword evidence="2" id="KW-0812">Transmembrane</keyword>
<dbReference type="Proteomes" id="UP000521943">
    <property type="component" value="Unassembled WGS sequence"/>
</dbReference>
<comment type="caution">
    <text evidence="3">The sequence shown here is derived from an EMBL/GenBank/DDBJ whole genome shotgun (WGS) entry which is preliminary data.</text>
</comment>
<evidence type="ECO:0000256" key="1">
    <source>
        <dbReference type="SAM" id="MobiDB-lite"/>
    </source>
</evidence>
<dbReference type="EMBL" id="JACGCI010000009">
    <property type="protein sequence ID" value="KAF6761615.1"/>
    <property type="molecule type" value="Genomic_DNA"/>
</dbReference>